<organism evidence="2 4">
    <name type="scientific">Sulfitobacter mediterraneus</name>
    <dbReference type="NCBI Taxonomy" id="83219"/>
    <lineage>
        <taxon>Bacteria</taxon>
        <taxon>Pseudomonadati</taxon>
        <taxon>Pseudomonadota</taxon>
        <taxon>Alphaproteobacteria</taxon>
        <taxon>Rhodobacterales</taxon>
        <taxon>Roseobacteraceae</taxon>
        <taxon>Sulfitobacter</taxon>
    </lineage>
</organism>
<dbReference type="eggNOG" id="ENOG5032R0C">
    <property type="taxonomic scope" value="Bacteria"/>
</dbReference>
<keyword evidence="1" id="KW-0812">Transmembrane</keyword>
<accession>A0A061SQM0</accession>
<dbReference type="InterPro" id="IPR036927">
    <property type="entry name" value="Cyt_c_oxase-like_su1_sf"/>
</dbReference>
<dbReference type="RefSeq" id="WP_025049260.1">
    <property type="nucleotide sequence ID" value="NZ_CANMAK010000003.1"/>
</dbReference>
<dbReference type="EMBL" id="JEMU01000004">
    <property type="protein sequence ID" value="KAJ04011.1"/>
    <property type="molecule type" value="Genomic_DNA"/>
</dbReference>
<evidence type="ECO:0000313" key="5">
    <source>
        <dbReference type="Proteomes" id="UP000244092"/>
    </source>
</evidence>
<sequence>MKGIALYFLLAGIVSGICGMVWGIQMSASQNHDLSPAHGHLNLIGWVGMTLFAVFYHVVPAAAQNGLARIHLIVSLTGLILIVPGIAVVLSGGTDVLAKVGSVVALVSMLLFLAVVLRTRQS</sequence>
<gene>
    <name evidence="3" type="ORF">C8N31_10564</name>
    <name evidence="2" type="ORF">PM02_06790</name>
</gene>
<proteinExistence type="predicted"/>
<dbReference type="AlphaFoldDB" id="A0A061SQM0"/>
<reference evidence="2 4" key="1">
    <citation type="journal article" date="2014" name="Genome Announc.">
        <title>Draft Genome Sequences of Two Isolates of the Roseobacter Group, Sulfitobacter sp. Strains 3SOLIMAR09 and 1FIGIMAR09, from Harbors of Mallorca Island (Mediterranean Sea).</title>
        <authorList>
            <person name="Mas-Llado M."/>
            <person name="Pina-Villalonga J.M."/>
            <person name="Brunet-Galmes I."/>
            <person name="Nogales B."/>
            <person name="Bosch R."/>
        </authorList>
    </citation>
    <scope>NUCLEOTIDE SEQUENCE [LARGE SCALE GENOMIC DNA]</scope>
    <source>
        <strain evidence="2 4">1FIGIMAR09</strain>
    </source>
</reference>
<feature type="transmembrane region" description="Helical" evidence="1">
    <location>
        <begin position="5"/>
        <end position="24"/>
    </location>
</feature>
<dbReference type="GeneID" id="72439535"/>
<keyword evidence="4" id="KW-1185">Reference proteome</keyword>
<evidence type="ECO:0000256" key="1">
    <source>
        <dbReference type="SAM" id="Phobius"/>
    </source>
</evidence>
<dbReference type="Gene3D" id="1.20.210.10">
    <property type="entry name" value="Cytochrome c oxidase-like, subunit I domain"/>
    <property type="match status" value="1"/>
</dbReference>
<evidence type="ECO:0000313" key="3">
    <source>
        <dbReference type="EMBL" id="PTX73868.1"/>
    </source>
</evidence>
<keyword evidence="1" id="KW-0472">Membrane</keyword>
<dbReference type="STRING" id="83219.PM02_06790"/>
<dbReference type="Proteomes" id="UP000244092">
    <property type="component" value="Unassembled WGS sequence"/>
</dbReference>
<dbReference type="EMBL" id="QBKU01000005">
    <property type="protein sequence ID" value="PTX73868.1"/>
    <property type="molecule type" value="Genomic_DNA"/>
</dbReference>
<comment type="caution">
    <text evidence="2">The sequence shown here is derived from an EMBL/GenBank/DDBJ whole genome shotgun (WGS) entry which is preliminary data.</text>
</comment>
<feature type="transmembrane region" description="Helical" evidence="1">
    <location>
        <begin position="96"/>
        <end position="117"/>
    </location>
</feature>
<feature type="transmembrane region" description="Helical" evidence="1">
    <location>
        <begin position="70"/>
        <end position="90"/>
    </location>
</feature>
<evidence type="ECO:0000313" key="4">
    <source>
        <dbReference type="Proteomes" id="UP000027337"/>
    </source>
</evidence>
<name>A0A061SQM0_9RHOB</name>
<keyword evidence="1" id="KW-1133">Transmembrane helix</keyword>
<protein>
    <submittedName>
        <fullName evidence="2">Signal peptide protein</fullName>
    </submittedName>
</protein>
<dbReference type="SUPFAM" id="SSF81442">
    <property type="entry name" value="Cytochrome c oxidase subunit I-like"/>
    <property type="match status" value="1"/>
</dbReference>
<feature type="transmembrane region" description="Helical" evidence="1">
    <location>
        <begin position="44"/>
        <end position="63"/>
    </location>
</feature>
<evidence type="ECO:0000313" key="2">
    <source>
        <dbReference type="EMBL" id="KAJ04011.1"/>
    </source>
</evidence>
<dbReference type="Proteomes" id="UP000027337">
    <property type="component" value="Unassembled WGS sequence"/>
</dbReference>
<dbReference type="OrthoDB" id="9808748at2"/>
<reference evidence="3 5" key="2">
    <citation type="submission" date="2018-04" db="EMBL/GenBank/DDBJ databases">
        <title>Genomic Encyclopedia of Archaeal and Bacterial Type Strains, Phase II (KMG-II): from individual species to whole genera.</title>
        <authorList>
            <person name="Goeker M."/>
        </authorList>
    </citation>
    <scope>NUCLEOTIDE SEQUENCE [LARGE SCALE GENOMIC DNA]</scope>
    <source>
        <strain evidence="3 5">DSM 12244</strain>
    </source>
</reference>